<sequence>MFLSQLLNFLSGIVYLILHVTGGGTFPKALSAAQERECLQQMAQGSQSARQTLIEHNLRLVAHIIKKYYANQNDQEDLISIGTIGLIKAIDSFDAGKGIRLSSYASKCIENEILMFFRSGKKTAQDVSINEPIDTDKDGNALTILDTMATDDTIIENIDIKMKSERLYGFIQHALTPREREIILLRYGLCGHKPLPQREVAKHLGISRSYVSRIEKKALEKLKDEFDAGEKISVRK</sequence>
<dbReference type="InterPro" id="IPR007630">
    <property type="entry name" value="RNA_pol_sigma70_r4"/>
</dbReference>
<dbReference type="InterPro" id="IPR036388">
    <property type="entry name" value="WH-like_DNA-bd_sf"/>
</dbReference>
<dbReference type="PIRSF" id="PIRSF000770">
    <property type="entry name" value="RNA_pol_sigma-SigE/K"/>
    <property type="match status" value="1"/>
</dbReference>
<evidence type="ECO:0000256" key="6">
    <source>
        <dbReference type="ARBA" id="ARBA00023163"/>
    </source>
</evidence>
<dbReference type="Pfam" id="PF04545">
    <property type="entry name" value="Sigma70_r4"/>
    <property type="match status" value="1"/>
</dbReference>
<protein>
    <submittedName>
        <fullName evidence="8">RNA polymerase sporulation sigma factor SigK</fullName>
    </submittedName>
</protein>
<reference evidence="8 9" key="1">
    <citation type="submission" date="2022-06" db="EMBL/GenBank/DDBJ databases">
        <title>Isolation of gut microbiota from human fecal samples.</title>
        <authorList>
            <person name="Pamer E.G."/>
            <person name="Barat B."/>
            <person name="Waligurski E."/>
            <person name="Medina S."/>
            <person name="Paddock L."/>
            <person name="Mostad J."/>
        </authorList>
    </citation>
    <scope>NUCLEOTIDE SEQUENCE [LARGE SCALE GENOMIC DNA]</scope>
    <source>
        <strain evidence="8 9">DFI.9.73</strain>
    </source>
</reference>
<dbReference type="Pfam" id="PF04542">
    <property type="entry name" value="Sigma70_r2"/>
    <property type="match status" value="1"/>
</dbReference>
<dbReference type="NCBIfam" id="NF004471">
    <property type="entry name" value="PRK05803.1"/>
    <property type="match status" value="1"/>
</dbReference>
<proteinExistence type="inferred from homology"/>
<comment type="similarity">
    <text evidence="1">Belongs to the sigma-70 factor family.</text>
</comment>
<dbReference type="NCBIfam" id="TIGR02937">
    <property type="entry name" value="sigma70-ECF"/>
    <property type="match status" value="1"/>
</dbReference>
<evidence type="ECO:0000256" key="2">
    <source>
        <dbReference type="ARBA" id="ARBA00022969"/>
    </source>
</evidence>
<evidence type="ECO:0000256" key="5">
    <source>
        <dbReference type="ARBA" id="ARBA00023125"/>
    </source>
</evidence>
<dbReference type="InterPro" id="IPR000943">
    <property type="entry name" value="RNA_pol_sigma70"/>
</dbReference>
<accession>A0ABT1S3F1</accession>
<dbReference type="CDD" id="cd06171">
    <property type="entry name" value="Sigma70_r4"/>
    <property type="match status" value="1"/>
</dbReference>
<evidence type="ECO:0000256" key="3">
    <source>
        <dbReference type="ARBA" id="ARBA00023015"/>
    </source>
</evidence>
<keyword evidence="4" id="KW-0731">Sigma factor</keyword>
<gene>
    <name evidence="8" type="primary">sigK</name>
    <name evidence="8" type="ORF">NE695_16270</name>
</gene>
<dbReference type="SUPFAM" id="SSF88946">
    <property type="entry name" value="Sigma2 domain of RNA polymerase sigma factors"/>
    <property type="match status" value="1"/>
</dbReference>
<comment type="caution">
    <text evidence="8">The sequence shown here is derived from an EMBL/GenBank/DDBJ whole genome shotgun (WGS) entry which is preliminary data.</text>
</comment>
<keyword evidence="5" id="KW-0238">DNA-binding</keyword>
<evidence type="ECO:0000313" key="8">
    <source>
        <dbReference type="EMBL" id="MCQ4841467.1"/>
    </source>
</evidence>
<dbReference type="PANTHER" id="PTHR30376:SF3">
    <property type="entry name" value="RNA POLYMERASE SIGMA FACTOR RPOH"/>
    <property type="match status" value="1"/>
</dbReference>
<dbReference type="Proteomes" id="UP001524473">
    <property type="component" value="Unassembled WGS sequence"/>
</dbReference>
<dbReference type="Gene3D" id="1.10.10.10">
    <property type="entry name" value="Winged helix-like DNA-binding domain superfamily/Winged helix DNA-binding domain"/>
    <property type="match status" value="1"/>
</dbReference>
<dbReference type="InterPro" id="IPR013325">
    <property type="entry name" value="RNA_pol_sigma_r2"/>
</dbReference>
<keyword evidence="9" id="KW-1185">Reference proteome</keyword>
<evidence type="ECO:0000313" key="9">
    <source>
        <dbReference type="Proteomes" id="UP001524473"/>
    </source>
</evidence>
<dbReference type="EMBL" id="JANFZH010000051">
    <property type="protein sequence ID" value="MCQ4841467.1"/>
    <property type="molecule type" value="Genomic_DNA"/>
</dbReference>
<evidence type="ECO:0000259" key="7">
    <source>
        <dbReference type="PROSITE" id="PS50943"/>
    </source>
</evidence>
<dbReference type="InterPro" id="IPR050813">
    <property type="entry name" value="Sigma-70_Factor"/>
</dbReference>
<dbReference type="InterPro" id="IPR007627">
    <property type="entry name" value="RNA_pol_sigma70_r2"/>
</dbReference>
<keyword evidence="3" id="KW-0805">Transcription regulation</keyword>
<dbReference type="Gene3D" id="1.20.120.1810">
    <property type="match status" value="1"/>
</dbReference>
<feature type="domain" description="HTH cro/C1-type" evidence="7">
    <location>
        <begin position="195"/>
        <end position="216"/>
    </location>
</feature>
<keyword evidence="2" id="KW-0749">Sporulation</keyword>
<dbReference type="InterPro" id="IPR013324">
    <property type="entry name" value="RNA_pol_sigma_r3/r4-like"/>
</dbReference>
<evidence type="ECO:0000256" key="1">
    <source>
        <dbReference type="ARBA" id="ARBA00007788"/>
    </source>
</evidence>
<dbReference type="PROSITE" id="PS00715">
    <property type="entry name" value="SIGMA70_1"/>
    <property type="match status" value="1"/>
</dbReference>
<dbReference type="InterPro" id="IPR001387">
    <property type="entry name" value="Cro/C1-type_HTH"/>
</dbReference>
<evidence type="ECO:0000256" key="4">
    <source>
        <dbReference type="ARBA" id="ARBA00023082"/>
    </source>
</evidence>
<name>A0ABT1S3F1_9FIRM</name>
<dbReference type="PRINTS" id="PR00046">
    <property type="entry name" value="SIGMA70FCT"/>
</dbReference>
<dbReference type="InterPro" id="IPR014284">
    <property type="entry name" value="RNA_pol_sigma-70_dom"/>
</dbReference>
<dbReference type="RefSeq" id="WP_256192342.1">
    <property type="nucleotide sequence ID" value="NZ_CATZHN010000107.1"/>
</dbReference>
<dbReference type="PANTHER" id="PTHR30376">
    <property type="entry name" value="SIGMA FACTOR RPOH HEAT SHOCK RELATED"/>
    <property type="match status" value="1"/>
</dbReference>
<dbReference type="PROSITE" id="PS50943">
    <property type="entry name" value="HTH_CROC1"/>
    <property type="match status" value="1"/>
</dbReference>
<organism evidence="8 9">
    <name type="scientific">Neglectibacter timonensis</name>
    <dbReference type="NCBI Taxonomy" id="1776382"/>
    <lineage>
        <taxon>Bacteria</taxon>
        <taxon>Bacillati</taxon>
        <taxon>Bacillota</taxon>
        <taxon>Clostridia</taxon>
        <taxon>Eubacteriales</taxon>
        <taxon>Oscillospiraceae</taxon>
        <taxon>Neglectibacter</taxon>
    </lineage>
</organism>
<dbReference type="SUPFAM" id="SSF88659">
    <property type="entry name" value="Sigma3 and sigma4 domains of RNA polymerase sigma factors"/>
    <property type="match status" value="1"/>
</dbReference>
<keyword evidence="6" id="KW-0804">Transcription</keyword>